<dbReference type="AlphaFoldDB" id="A0A816HUG6"/>
<dbReference type="GO" id="GO:0016874">
    <property type="term" value="F:ligase activity"/>
    <property type="evidence" value="ECO:0007669"/>
    <property type="project" value="UniProtKB-KW"/>
</dbReference>
<organism evidence="6 7">
    <name type="scientific">Adineta ricciae</name>
    <name type="common">Rotifer</name>
    <dbReference type="NCBI Taxonomy" id="249248"/>
    <lineage>
        <taxon>Eukaryota</taxon>
        <taxon>Metazoa</taxon>
        <taxon>Spiralia</taxon>
        <taxon>Gnathifera</taxon>
        <taxon>Rotifera</taxon>
        <taxon>Eurotatoria</taxon>
        <taxon>Bdelloidea</taxon>
        <taxon>Adinetida</taxon>
        <taxon>Adinetidae</taxon>
        <taxon>Adineta</taxon>
    </lineage>
</organism>
<sequence>ELLVYAQHLAVVLIDTHDVKEGDIVCQCVERSLSMVIGIMAIEMVGAVYCPLSPQDPLHRLHALVEQTHSRLVLVHSSTREIFDGHHALLDMDQALNMNSGVSDTDCDRLSHITASYENIAYILFTSGSTGIPKAVR</sequence>
<dbReference type="GO" id="GO:0043041">
    <property type="term" value="P:amino acid activation for nonribosomal peptide biosynthetic process"/>
    <property type="evidence" value="ECO:0007669"/>
    <property type="project" value="TreeGrafter"/>
</dbReference>
<evidence type="ECO:0000259" key="5">
    <source>
        <dbReference type="Pfam" id="PF00501"/>
    </source>
</evidence>
<name>A0A816HUG6_ADIRI</name>
<evidence type="ECO:0000313" key="6">
    <source>
        <dbReference type="EMBL" id="CAF1689829.1"/>
    </source>
</evidence>
<keyword evidence="2" id="KW-0597">Phosphoprotein</keyword>
<keyword evidence="3" id="KW-0436">Ligase</keyword>
<keyword evidence="7" id="KW-1185">Reference proteome</keyword>
<dbReference type="Gene3D" id="3.40.50.980">
    <property type="match status" value="1"/>
</dbReference>
<evidence type="ECO:0000256" key="2">
    <source>
        <dbReference type="ARBA" id="ARBA00022553"/>
    </source>
</evidence>
<evidence type="ECO:0000256" key="3">
    <source>
        <dbReference type="ARBA" id="ARBA00022598"/>
    </source>
</evidence>
<proteinExistence type="inferred from homology"/>
<evidence type="ECO:0000256" key="1">
    <source>
        <dbReference type="ARBA" id="ARBA00022450"/>
    </source>
</evidence>
<comment type="similarity">
    <text evidence="4">Belongs to the NRP synthetase family.</text>
</comment>
<dbReference type="InterPro" id="IPR020845">
    <property type="entry name" value="AMP-binding_CS"/>
</dbReference>
<dbReference type="GO" id="GO:0005737">
    <property type="term" value="C:cytoplasm"/>
    <property type="evidence" value="ECO:0007669"/>
    <property type="project" value="TreeGrafter"/>
</dbReference>
<dbReference type="SUPFAM" id="SSF56801">
    <property type="entry name" value="Acetyl-CoA synthetase-like"/>
    <property type="match status" value="1"/>
</dbReference>
<dbReference type="PROSITE" id="PS00455">
    <property type="entry name" value="AMP_BINDING"/>
    <property type="match status" value="1"/>
</dbReference>
<feature type="domain" description="AMP-dependent synthetase/ligase" evidence="5">
    <location>
        <begin position="2"/>
        <end position="136"/>
    </location>
</feature>
<dbReference type="GO" id="GO:0044550">
    <property type="term" value="P:secondary metabolite biosynthetic process"/>
    <property type="evidence" value="ECO:0007669"/>
    <property type="project" value="TreeGrafter"/>
</dbReference>
<protein>
    <recommendedName>
        <fullName evidence="5">AMP-dependent synthetase/ligase domain-containing protein</fullName>
    </recommendedName>
</protein>
<evidence type="ECO:0000256" key="4">
    <source>
        <dbReference type="ARBA" id="ARBA00029454"/>
    </source>
</evidence>
<evidence type="ECO:0000313" key="7">
    <source>
        <dbReference type="Proteomes" id="UP000663828"/>
    </source>
</evidence>
<dbReference type="InterPro" id="IPR000873">
    <property type="entry name" value="AMP-dep_synth/lig_dom"/>
</dbReference>
<dbReference type="Proteomes" id="UP000663828">
    <property type="component" value="Unassembled WGS sequence"/>
</dbReference>
<reference evidence="6" key="1">
    <citation type="submission" date="2021-02" db="EMBL/GenBank/DDBJ databases">
        <authorList>
            <person name="Nowell W R."/>
        </authorList>
    </citation>
    <scope>NUCLEOTIDE SEQUENCE</scope>
</reference>
<dbReference type="PANTHER" id="PTHR45527">
    <property type="entry name" value="NONRIBOSOMAL PEPTIDE SYNTHETASE"/>
    <property type="match status" value="1"/>
</dbReference>
<accession>A0A816HUG6</accession>
<dbReference type="PANTHER" id="PTHR45527:SF11">
    <property type="entry name" value="NONRIBOSOMAL PEPTIDE SYNTHETASE 5"/>
    <property type="match status" value="1"/>
</dbReference>
<dbReference type="EMBL" id="CAJNOR010019676">
    <property type="protein sequence ID" value="CAF1689829.1"/>
    <property type="molecule type" value="Genomic_DNA"/>
</dbReference>
<gene>
    <name evidence="6" type="ORF">XAT740_LOCUS63470</name>
</gene>
<keyword evidence="1" id="KW-0596">Phosphopantetheine</keyword>
<feature type="non-terminal residue" evidence="6">
    <location>
        <position position="1"/>
    </location>
</feature>
<dbReference type="Pfam" id="PF00501">
    <property type="entry name" value="AMP-binding"/>
    <property type="match status" value="1"/>
</dbReference>
<comment type="caution">
    <text evidence="6">The sequence shown here is derived from an EMBL/GenBank/DDBJ whole genome shotgun (WGS) entry which is preliminary data.</text>
</comment>
<dbReference type="GO" id="GO:0031177">
    <property type="term" value="F:phosphopantetheine binding"/>
    <property type="evidence" value="ECO:0007669"/>
    <property type="project" value="TreeGrafter"/>
</dbReference>